<dbReference type="Proteomes" id="UP000315636">
    <property type="component" value="Unassembled WGS sequence"/>
</dbReference>
<evidence type="ECO:0000256" key="6">
    <source>
        <dbReference type="SAM" id="Coils"/>
    </source>
</evidence>
<evidence type="ECO:0000256" key="7">
    <source>
        <dbReference type="SAM" id="MobiDB-lite"/>
    </source>
</evidence>
<dbReference type="EMBL" id="FXTI01000003">
    <property type="protein sequence ID" value="SMO52677.1"/>
    <property type="molecule type" value="Genomic_DNA"/>
</dbReference>
<dbReference type="PANTHER" id="PTHR10465">
    <property type="entry name" value="TRANSMEMBRANE GTPASE FZO1"/>
    <property type="match status" value="1"/>
</dbReference>
<dbReference type="RefSeq" id="WP_142504811.1">
    <property type="nucleotide sequence ID" value="NZ_FXTI01000003.1"/>
</dbReference>
<dbReference type="GO" id="GO:0005525">
    <property type="term" value="F:GTP binding"/>
    <property type="evidence" value="ECO:0007669"/>
    <property type="project" value="UniProtKB-KW"/>
</dbReference>
<dbReference type="AlphaFoldDB" id="A0A521BZR8"/>
<dbReference type="CDD" id="cd09912">
    <property type="entry name" value="DLP_2"/>
    <property type="match status" value="2"/>
</dbReference>
<feature type="compositionally biased region" description="Low complexity" evidence="7">
    <location>
        <begin position="576"/>
        <end position="586"/>
    </location>
</feature>
<evidence type="ECO:0000256" key="3">
    <source>
        <dbReference type="ARBA" id="ARBA00022801"/>
    </source>
</evidence>
<organism evidence="9 10">
    <name type="scientific">Melghirimyces algeriensis</name>
    <dbReference type="NCBI Taxonomy" id="910412"/>
    <lineage>
        <taxon>Bacteria</taxon>
        <taxon>Bacillati</taxon>
        <taxon>Bacillota</taxon>
        <taxon>Bacilli</taxon>
        <taxon>Bacillales</taxon>
        <taxon>Thermoactinomycetaceae</taxon>
        <taxon>Melghirimyces</taxon>
    </lineage>
</organism>
<name>A0A521BZR8_9BACL</name>
<keyword evidence="3" id="KW-0378">Hydrolase</keyword>
<gene>
    <name evidence="9" type="ORF">SAMN06264849_10333</name>
</gene>
<dbReference type="GO" id="GO:0003924">
    <property type="term" value="F:GTPase activity"/>
    <property type="evidence" value="ECO:0007669"/>
    <property type="project" value="InterPro"/>
</dbReference>
<feature type="region of interest" description="Disordered" evidence="7">
    <location>
        <begin position="570"/>
        <end position="589"/>
    </location>
</feature>
<evidence type="ECO:0000313" key="9">
    <source>
        <dbReference type="EMBL" id="SMO52677.1"/>
    </source>
</evidence>
<proteinExistence type="predicted"/>
<evidence type="ECO:0000256" key="4">
    <source>
        <dbReference type="ARBA" id="ARBA00023134"/>
    </source>
</evidence>
<keyword evidence="2" id="KW-0547">Nucleotide-binding</keyword>
<keyword evidence="4" id="KW-0342">GTP-binding</keyword>
<dbReference type="InterPro" id="IPR027417">
    <property type="entry name" value="P-loop_NTPase"/>
</dbReference>
<dbReference type="InterPro" id="IPR045063">
    <property type="entry name" value="Dynamin_N"/>
</dbReference>
<feature type="domain" description="Dynamin N-terminal" evidence="8">
    <location>
        <begin position="46"/>
        <end position="200"/>
    </location>
</feature>
<keyword evidence="6" id="KW-0175">Coiled coil</keyword>
<feature type="domain" description="Dynamin N-terminal" evidence="8">
    <location>
        <begin position="631"/>
        <end position="856"/>
    </location>
</feature>
<evidence type="ECO:0000256" key="1">
    <source>
        <dbReference type="ARBA" id="ARBA00004370"/>
    </source>
</evidence>
<dbReference type="SUPFAM" id="SSF52540">
    <property type="entry name" value="P-loop containing nucleoside triphosphate hydrolases"/>
    <property type="match status" value="2"/>
</dbReference>
<keyword evidence="5" id="KW-0472">Membrane</keyword>
<evidence type="ECO:0000256" key="2">
    <source>
        <dbReference type="ARBA" id="ARBA00022741"/>
    </source>
</evidence>
<evidence type="ECO:0000313" key="10">
    <source>
        <dbReference type="Proteomes" id="UP000315636"/>
    </source>
</evidence>
<feature type="coiled-coil region" evidence="6">
    <location>
        <begin position="932"/>
        <end position="984"/>
    </location>
</feature>
<feature type="coiled-coil region" evidence="6">
    <location>
        <begin position="485"/>
        <end position="525"/>
    </location>
</feature>
<accession>A0A521BZR8</accession>
<sequence>MIETVTSTMIDRLAAIYELMDTRNDSIHRDRVRDLIRKCHDREFALAFCGHFSAGKSTLLNRLYGEELLPTSPIPTSANVVKVRKGEDQVILTLASGERQVVPMTDSDQDIQQLCKSGADITAVEISRRQTPFPEGVALLDTPGVDSTDAIHESATESALHLADVIFFVMDYNHVQSEGNITFVKRLKDRNKRVFLVINQVDKHRDEELSFGRYLQRVKETFSQWGVEVDGLYCTSLKEPDHPHNQLNKLEEKIQELVDRRNALLDESLEQEAIYLIGEHQRVLDERTQASMEEIMEQLGEELPQKEKIEQEILQWNEVSDRLTHELMDKRSDFQKGLDEILRNAYLMPYENREVAHRYLETELTRFRVGWFFSKGKTEKAKEERLQAFLATLRKTVDTQLDFHLKQYLVDFLQAEDLYTEERGEAIYSLNVSIRPDLLKEVIKEGAGLTGDYLLKYTEDLGDRIKQEYRRQAHEWFASVLPLFQERMEVRQKEAKAQLTRLNAMLEATNQMEQLQKKQQEAIEELTGILEGKRELHPPDLEAILKEEETVTIKENPDDAMIPFSSTKMKIDEGGSSDSLSQPSSSANRMEEQLRSIQKAEEVMQPVKALHSVRKELLEKRKRVENRRFTVALFGAFSAGKSSFANALLGEKLLPVSPNPTTAAINRISAPHGAYRHGDVVVRLKSEEIVLEELQKVFRRFGRQVTSLQSAIQQIGELLEISDPDPMQKMAFPFLRAVREGYPAVSSLLGSVRTVLLSEFHTYVANESLSCFVELAELYVDTPLTRRGITLVDTPGADSIHARHTEVAFRYIREADAILYVTYYNHAFSRADREFLIQLGRVKDAFSMDKMFFIMNAADLASSADECHDVMSYLKDQLQQYGIRNPRMFAVSSLMALQQDADHRLPPEGSGVGAFQEAFTEFLDGDLMSVSLQGMKEDLKRSCNILKRLTQEACQGNEEKQAKIRAYQQEKEQIVQRLSHLDARSDAYALRQEIEELFYYIKQRLFLRYQDVFIEIFNPSVLSGDRRKAKERLKSCIREMIRFIQQDLLQELRATSLRVERWIINRLDGWMQSVQKDCHQVNESLPFSGDLEVKLPSCEWSEPFPTLEPDAFKTAITTFKNSRDFFEKNGKQKMREEVKMVLEHAVESYLREALPLCLSHYEQEWQKTVQQMKEKMILEATTYYTDMIDGLSEQTDPSLYEQTMDELMSIIQEMDASGVSS</sequence>
<dbReference type="OrthoDB" id="5477114at2"/>
<evidence type="ECO:0000256" key="5">
    <source>
        <dbReference type="ARBA" id="ARBA00023136"/>
    </source>
</evidence>
<dbReference type="Pfam" id="PF00350">
    <property type="entry name" value="Dynamin_N"/>
    <property type="match status" value="2"/>
</dbReference>
<dbReference type="PANTHER" id="PTHR10465:SF0">
    <property type="entry name" value="SARCALUMENIN"/>
    <property type="match status" value="1"/>
</dbReference>
<comment type="subcellular location">
    <subcellularLocation>
        <location evidence="1">Membrane</location>
    </subcellularLocation>
</comment>
<keyword evidence="10" id="KW-1185">Reference proteome</keyword>
<reference evidence="9 10" key="1">
    <citation type="submission" date="2017-05" db="EMBL/GenBank/DDBJ databases">
        <authorList>
            <person name="Varghese N."/>
            <person name="Submissions S."/>
        </authorList>
    </citation>
    <scope>NUCLEOTIDE SEQUENCE [LARGE SCALE GENOMIC DNA]</scope>
    <source>
        <strain evidence="9 10">DSM 45474</strain>
    </source>
</reference>
<dbReference type="InterPro" id="IPR027094">
    <property type="entry name" value="Mitofusin_fam"/>
</dbReference>
<protein>
    <submittedName>
        <fullName evidence="9">Small GTP-binding protein domain-containing protein</fullName>
    </submittedName>
</protein>
<evidence type="ECO:0000259" key="8">
    <source>
        <dbReference type="Pfam" id="PF00350"/>
    </source>
</evidence>
<dbReference type="GO" id="GO:0016020">
    <property type="term" value="C:membrane"/>
    <property type="evidence" value="ECO:0007669"/>
    <property type="project" value="UniProtKB-SubCell"/>
</dbReference>
<dbReference type="Gene3D" id="3.40.50.300">
    <property type="entry name" value="P-loop containing nucleotide triphosphate hydrolases"/>
    <property type="match status" value="2"/>
</dbReference>